<dbReference type="OrthoDB" id="1247025at2"/>
<keyword evidence="1" id="KW-0472">Membrane</keyword>
<proteinExistence type="predicted"/>
<evidence type="ECO:0000256" key="1">
    <source>
        <dbReference type="SAM" id="Phobius"/>
    </source>
</evidence>
<reference evidence="2 3" key="1">
    <citation type="submission" date="2015-09" db="EMBL/GenBank/DDBJ databases">
        <title>Genome sequence of the marine flavobacterium Croceitalea dokdonensis DOKDO 023 that contains proton- and sodium-pumping rhodopsins.</title>
        <authorList>
            <person name="Kwon S.-K."/>
            <person name="Lee H.K."/>
            <person name="Kwak M.-J."/>
            <person name="Kim J.F."/>
        </authorList>
    </citation>
    <scope>NUCLEOTIDE SEQUENCE [LARGE SCALE GENOMIC DNA]</scope>
    <source>
        <strain evidence="2 3">DOKDO 023</strain>
    </source>
</reference>
<name>A0A0P7A6L0_9FLAO</name>
<evidence type="ECO:0000313" key="3">
    <source>
        <dbReference type="Proteomes" id="UP000050280"/>
    </source>
</evidence>
<dbReference type="Proteomes" id="UP000050280">
    <property type="component" value="Unassembled WGS sequence"/>
</dbReference>
<feature type="transmembrane region" description="Helical" evidence="1">
    <location>
        <begin position="42"/>
        <end position="62"/>
    </location>
</feature>
<keyword evidence="1" id="KW-1133">Transmembrane helix</keyword>
<keyword evidence="3" id="KW-1185">Reference proteome</keyword>
<dbReference type="AlphaFoldDB" id="A0A0P7A6L0"/>
<organism evidence="2 3">
    <name type="scientific">Croceitalea dokdonensis DOKDO 023</name>
    <dbReference type="NCBI Taxonomy" id="1300341"/>
    <lineage>
        <taxon>Bacteria</taxon>
        <taxon>Pseudomonadati</taxon>
        <taxon>Bacteroidota</taxon>
        <taxon>Flavobacteriia</taxon>
        <taxon>Flavobacteriales</taxon>
        <taxon>Flavobacteriaceae</taxon>
        <taxon>Croceitalea</taxon>
    </lineage>
</organism>
<dbReference type="RefSeq" id="WP_054558063.1">
    <property type="nucleotide sequence ID" value="NZ_LDJX01000002.1"/>
</dbReference>
<gene>
    <name evidence="2" type="ORF">I595_800</name>
</gene>
<sequence>MDKFEKHIKTALEGRRIAPSAKAWEKIAEQLEPEEKKENKAWFLWSAAAAAVLVFMVSTLFFQKETVNVEPNQPVVVKGKPAAAPDVDKTKTPSGIPFERPPLDLVKSLEVITEQDFNEEVVAATDNLEEPSPNPETFDSTLAEEAVLTETVIQKKVNAIVKEVMDLEGKNIQVTDAEVESLLLKAQGELLMENVVKTDGRVDAMALLMEVEDELDRTVRGQLFEKLKESYFKVRLAMAERNK</sequence>
<dbReference type="STRING" id="1300341.I595_800"/>
<evidence type="ECO:0000313" key="2">
    <source>
        <dbReference type="EMBL" id="KPM32384.1"/>
    </source>
</evidence>
<dbReference type="EMBL" id="LDJX01000002">
    <property type="protein sequence ID" value="KPM32384.1"/>
    <property type="molecule type" value="Genomic_DNA"/>
</dbReference>
<comment type="caution">
    <text evidence="2">The sequence shown here is derived from an EMBL/GenBank/DDBJ whole genome shotgun (WGS) entry which is preliminary data.</text>
</comment>
<protein>
    <submittedName>
        <fullName evidence="2">Uncharacterized protein</fullName>
    </submittedName>
</protein>
<keyword evidence="1" id="KW-0812">Transmembrane</keyword>
<accession>A0A0P7A6L0</accession>